<name>A0A4U3KWN6_9BACT</name>
<sequence length="178" mass="20520">MQLEEVFLKDIIKRFKMYKELGDKTLAQLNDEDVVYQPNEQSNSIAIIVQHLHGNMLSRFTNFLTEDGEKPWRKRDGEFDKIILTKAAVVQLWNEGWACLMNALASLQPADLMKTIYIRTEPLLVYDALLRQLAHYPNHVGQIQYIGKMLKGAAWQPLSIPKGKSEDFNNRMATQPNT</sequence>
<dbReference type="SUPFAM" id="SSF109854">
    <property type="entry name" value="DinB/YfiT-like putative metalloenzymes"/>
    <property type="match status" value="1"/>
</dbReference>
<comment type="caution">
    <text evidence="1">The sequence shown here is derived from an EMBL/GenBank/DDBJ whole genome shotgun (WGS) entry which is preliminary data.</text>
</comment>
<proteinExistence type="predicted"/>
<dbReference type="Proteomes" id="UP000305848">
    <property type="component" value="Unassembled WGS sequence"/>
</dbReference>
<dbReference type="RefSeq" id="WP_137262812.1">
    <property type="nucleotide sequence ID" value="NZ_SZQL01000013.1"/>
</dbReference>
<dbReference type="Pfam" id="PF07609">
    <property type="entry name" value="DUF1572"/>
    <property type="match status" value="1"/>
</dbReference>
<organism evidence="1 2">
    <name type="scientific">Ilyomonas limi</name>
    <dbReference type="NCBI Taxonomy" id="2575867"/>
    <lineage>
        <taxon>Bacteria</taxon>
        <taxon>Pseudomonadati</taxon>
        <taxon>Bacteroidota</taxon>
        <taxon>Chitinophagia</taxon>
        <taxon>Chitinophagales</taxon>
        <taxon>Chitinophagaceae</taxon>
        <taxon>Ilyomonas</taxon>
    </lineage>
</organism>
<dbReference type="Gene3D" id="1.20.120.450">
    <property type="entry name" value="dinb family like domain"/>
    <property type="match status" value="1"/>
</dbReference>
<keyword evidence="2" id="KW-1185">Reference proteome</keyword>
<reference evidence="1 2" key="1">
    <citation type="submission" date="2019-05" db="EMBL/GenBank/DDBJ databases">
        <title>Panacibacter sp. strain 17mud1-8 Genome sequencing and assembly.</title>
        <authorList>
            <person name="Chhetri G."/>
        </authorList>
    </citation>
    <scope>NUCLEOTIDE SEQUENCE [LARGE SCALE GENOMIC DNA]</scope>
    <source>
        <strain evidence="1 2">17mud1-8</strain>
    </source>
</reference>
<evidence type="ECO:0000313" key="2">
    <source>
        <dbReference type="Proteomes" id="UP000305848"/>
    </source>
</evidence>
<gene>
    <name evidence="1" type="ORF">FC093_15980</name>
</gene>
<dbReference type="AlphaFoldDB" id="A0A4U3KWN6"/>
<protein>
    <submittedName>
        <fullName evidence="1">DUF1572 domain-containing protein</fullName>
    </submittedName>
</protein>
<dbReference type="InterPro" id="IPR034660">
    <property type="entry name" value="DinB/YfiT-like"/>
</dbReference>
<dbReference type="OrthoDB" id="68731at2"/>
<dbReference type="EMBL" id="SZQL01000013">
    <property type="protein sequence ID" value="TKK66995.1"/>
    <property type="molecule type" value="Genomic_DNA"/>
</dbReference>
<dbReference type="InterPro" id="IPR011466">
    <property type="entry name" value="DUF1572"/>
</dbReference>
<accession>A0A4U3KWN6</accession>
<evidence type="ECO:0000313" key="1">
    <source>
        <dbReference type="EMBL" id="TKK66995.1"/>
    </source>
</evidence>